<evidence type="ECO:0000313" key="2">
    <source>
        <dbReference type="EMBL" id="POO00466.1"/>
    </source>
</evidence>
<gene>
    <name evidence="2" type="ORF">TorRG33x02_038790</name>
</gene>
<protein>
    <submittedName>
        <fullName evidence="2">Uncharacterized protein</fullName>
    </submittedName>
</protein>
<evidence type="ECO:0000256" key="1">
    <source>
        <dbReference type="SAM" id="Phobius"/>
    </source>
</evidence>
<keyword evidence="1" id="KW-1133">Transmembrane helix</keyword>
<name>A0A2P5FRP2_TREOI</name>
<keyword evidence="1" id="KW-0472">Membrane</keyword>
<dbReference type="EMBL" id="JXTC01000013">
    <property type="protein sequence ID" value="POO00466.1"/>
    <property type="molecule type" value="Genomic_DNA"/>
</dbReference>
<reference evidence="3" key="1">
    <citation type="submission" date="2016-06" db="EMBL/GenBank/DDBJ databases">
        <title>Parallel loss of symbiosis genes in relatives of nitrogen-fixing non-legume Parasponia.</title>
        <authorList>
            <person name="Van Velzen R."/>
            <person name="Holmer R."/>
            <person name="Bu F."/>
            <person name="Rutten L."/>
            <person name="Van Zeijl A."/>
            <person name="Liu W."/>
            <person name="Santuari L."/>
            <person name="Cao Q."/>
            <person name="Sharma T."/>
            <person name="Shen D."/>
            <person name="Roswanjaya Y."/>
            <person name="Wardhani T."/>
            <person name="Kalhor M.S."/>
            <person name="Jansen J."/>
            <person name="Van den Hoogen J."/>
            <person name="Gungor B."/>
            <person name="Hartog M."/>
            <person name="Hontelez J."/>
            <person name="Verver J."/>
            <person name="Yang W.-C."/>
            <person name="Schijlen E."/>
            <person name="Repin R."/>
            <person name="Schilthuizen M."/>
            <person name="Schranz E."/>
            <person name="Heidstra R."/>
            <person name="Miyata K."/>
            <person name="Fedorova E."/>
            <person name="Kohlen W."/>
            <person name="Bisseling T."/>
            <person name="Smit S."/>
            <person name="Geurts R."/>
        </authorList>
    </citation>
    <scope>NUCLEOTIDE SEQUENCE [LARGE SCALE GENOMIC DNA]</scope>
    <source>
        <strain evidence="3">cv. RG33-2</strain>
    </source>
</reference>
<accession>A0A2P5FRP2</accession>
<sequence>MAEGSIEETKCLRVRSLTIVVVELELEALAMAMALALALALVLMAARNIELRLLALEAGIEPFTVDFHSLQRRPTLLYKTQNPQPNTHSLFPCFYFFYFFIFLSFF</sequence>
<dbReference type="Proteomes" id="UP000237000">
    <property type="component" value="Unassembled WGS sequence"/>
</dbReference>
<comment type="caution">
    <text evidence="2">The sequence shown here is derived from an EMBL/GenBank/DDBJ whole genome shotgun (WGS) entry which is preliminary data.</text>
</comment>
<evidence type="ECO:0000313" key="3">
    <source>
        <dbReference type="Proteomes" id="UP000237000"/>
    </source>
</evidence>
<proteinExistence type="predicted"/>
<feature type="transmembrane region" description="Helical" evidence="1">
    <location>
        <begin position="28"/>
        <end position="46"/>
    </location>
</feature>
<keyword evidence="3" id="KW-1185">Reference proteome</keyword>
<organism evidence="2 3">
    <name type="scientific">Trema orientale</name>
    <name type="common">Charcoal tree</name>
    <name type="synonym">Celtis orientalis</name>
    <dbReference type="NCBI Taxonomy" id="63057"/>
    <lineage>
        <taxon>Eukaryota</taxon>
        <taxon>Viridiplantae</taxon>
        <taxon>Streptophyta</taxon>
        <taxon>Embryophyta</taxon>
        <taxon>Tracheophyta</taxon>
        <taxon>Spermatophyta</taxon>
        <taxon>Magnoliopsida</taxon>
        <taxon>eudicotyledons</taxon>
        <taxon>Gunneridae</taxon>
        <taxon>Pentapetalae</taxon>
        <taxon>rosids</taxon>
        <taxon>fabids</taxon>
        <taxon>Rosales</taxon>
        <taxon>Cannabaceae</taxon>
        <taxon>Trema</taxon>
    </lineage>
</organism>
<feature type="transmembrane region" description="Helical" evidence="1">
    <location>
        <begin position="89"/>
        <end position="105"/>
    </location>
</feature>
<dbReference type="InParanoid" id="A0A2P5FRP2"/>
<dbReference type="AlphaFoldDB" id="A0A2P5FRP2"/>
<keyword evidence="1" id="KW-0812">Transmembrane</keyword>